<dbReference type="SMART" id="SM00487">
    <property type="entry name" value="DEXDc"/>
    <property type="match status" value="1"/>
</dbReference>
<dbReference type="GO" id="GO:0005737">
    <property type="term" value="C:cytoplasm"/>
    <property type="evidence" value="ECO:0007669"/>
    <property type="project" value="TreeGrafter"/>
</dbReference>
<keyword evidence="6" id="KW-0539">Nucleus</keyword>
<dbReference type="SUPFAM" id="SSF52540">
    <property type="entry name" value="P-loop containing nucleoside triphosphate hydrolases"/>
    <property type="match status" value="1"/>
</dbReference>
<gene>
    <name evidence="10" type="ORF">PACLA_8A064240</name>
</gene>
<dbReference type="InterPro" id="IPR027417">
    <property type="entry name" value="P-loop_NTPase"/>
</dbReference>
<protein>
    <recommendedName>
        <fullName evidence="8">DNA 3'-5' helicase</fullName>
        <ecNumber evidence="8">5.6.2.4</ecNumber>
    </recommendedName>
    <alternativeName>
        <fullName evidence="9">DNA 3'-5' helicase BLM</fullName>
    </alternativeName>
</protein>
<accession>A0A7D9EBY3</accession>
<reference evidence="10" key="1">
    <citation type="submission" date="2020-04" db="EMBL/GenBank/DDBJ databases">
        <authorList>
            <person name="Alioto T."/>
            <person name="Alioto T."/>
            <person name="Gomez Garrido J."/>
        </authorList>
    </citation>
    <scope>NUCLEOTIDE SEQUENCE</scope>
    <source>
        <strain evidence="10">A484AB</strain>
    </source>
</reference>
<dbReference type="SMART" id="SM00490">
    <property type="entry name" value="HELICc"/>
    <property type="match status" value="1"/>
</dbReference>
<dbReference type="InterPro" id="IPR014001">
    <property type="entry name" value="Helicase_ATP-bd"/>
</dbReference>
<organism evidence="10 11">
    <name type="scientific">Paramuricea clavata</name>
    <name type="common">Red gorgonian</name>
    <name type="synonym">Violescent sea-whip</name>
    <dbReference type="NCBI Taxonomy" id="317549"/>
    <lineage>
        <taxon>Eukaryota</taxon>
        <taxon>Metazoa</taxon>
        <taxon>Cnidaria</taxon>
        <taxon>Anthozoa</taxon>
        <taxon>Octocorallia</taxon>
        <taxon>Malacalcyonacea</taxon>
        <taxon>Plexauridae</taxon>
        <taxon>Paramuricea</taxon>
    </lineage>
</organism>
<dbReference type="GO" id="GO:0009378">
    <property type="term" value="F:four-way junction helicase activity"/>
    <property type="evidence" value="ECO:0007669"/>
    <property type="project" value="TreeGrafter"/>
</dbReference>
<evidence type="ECO:0000256" key="8">
    <source>
        <dbReference type="ARBA" id="ARBA00034808"/>
    </source>
</evidence>
<dbReference type="GO" id="GO:0005634">
    <property type="term" value="C:nucleus"/>
    <property type="evidence" value="ECO:0007669"/>
    <property type="project" value="TreeGrafter"/>
</dbReference>
<evidence type="ECO:0000256" key="7">
    <source>
        <dbReference type="ARBA" id="ARBA00034617"/>
    </source>
</evidence>
<evidence type="ECO:0000313" key="10">
    <source>
        <dbReference type="EMBL" id="CAB4005433.1"/>
    </source>
</evidence>
<comment type="catalytic activity">
    <reaction evidence="7">
        <text>Couples ATP hydrolysis with the unwinding of duplex DNA by translocating in the 3'-5' direction.</text>
        <dbReference type="EC" id="5.6.2.4"/>
    </reaction>
</comment>
<evidence type="ECO:0000313" key="11">
    <source>
        <dbReference type="Proteomes" id="UP001152795"/>
    </source>
</evidence>
<evidence type="ECO:0000256" key="1">
    <source>
        <dbReference type="ARBA" id="ARBA00005446"/>
    </source>
</evidence>
<dbReference type="GO" id="GO:0043138">
    <property type="term" value="F:3'-5' DNA helicase activity"/>
    <property type="evidence" value="ECO:0007669"/>
    <property type="project" value="UniProtKB-EC"/>
</dbReference>
<dbReference type="Pfam" id="PF00271">
    <property type="entry name" value="Helicase_C"/>
    <property type="match status" value="1"/>
</dbReference>
<evidence type="ECO:0000256" key="9">
    <source>
        <dbReference type="ARBA" id="ARBA00044542"/>
    </source>
</evidence>
<keyword evidence="3" id="KW-0067">ATP-binding</keyword>
<name>A0A7D9EBY3_PARCT</name>
<dbReference type="PROSITE" id="PS51194">
    <property type="entry name" value="HELICASE_CTER"/>
    <property type="match status" value="1"/>
</dbReference>
<evidence type="ECO:0000256" key="5">
    <source>
        <dbReference type="ARBA" id="ARBA00023235"/>
    </source>
</evidence>
<keyword evidence="2" id="KW-0547">Nucleotide-binding</keyword>
<dbReference type="InterPro" id="IPR011545">
    <property type="entry name" value="DEAD/DEAH_box_helicase_dom"/>
</dbReference>
<dbReference type="PROSITE" id="PS51192">
    <property type="entry name" value="HELICASE_ATP_BIND_1"/>
    <property type="match status" value="1"/>
</dbReference>
<dbReference type="GO" id="GO:0000724">
    <property type="term" value="P:double-strand break repair via homologous recombination"/>
    <property type="evidence" value="ECO:0007669"/>
    <property type="project" value="TreeGrafter"/>
</dbReference>
<keyword evidence="4" id="KW-0238">DNA-binding</keyword>
<proteinExistence type="inferred from homology"/>
<dbReference type="Gene3D" id="3.40.50.300">
    <property type="entry name" value="P-loop containing nucleotide triphosphate hydrolases"/>
    <property type="match status" value="2"/>
</dbReference>
<evidence type="ECO:0000256" key="6">
    <source>
        <dbReference type="ARBA" id="ARBA00023242"/>
    </source>
</evidence>
<comment type="caution">
    <text evidence="10">The sequence shown here is derived from an EMBL/GenBank/DDBJ whole genome shotgun (WGS) entry which is preliminary data.</text>
</comment>
<dbReference type="EC" id="5.6.2.4" evidence="8"/>
<dbReference type="PANTHER" id="PTHR13710:SF153">
    <property type="entry name" value="RECQ-LIKE DNA HELICASE BLM"/>
    <property type="match status" value="1"/>
</dbReference>
<dbReference type="GO" id="GO:0005524">
    <property type="term" value="F:ATP binding"/>
    <property type="evidence" value="ECO:0007669"/>
    <property type="project" value="UniProtKB-KW"/>
</dbReference>
<keyword evidence="5" id="KW-0413">Isomerase</keyword>
<dbReference type="GO" id="GO:0005694">
    <property type="term" value="C:chromosome"/>
    <property type="evidence" value="ECO:0007669"/>
    <property type="project" value="TreeGrafter"/>
</dbReference>
<comment type="similarity">
    <text evidence="1">Belongs to the helicase family. RecQ subfamily.</text>
</comment>
<evidence type="ECO:0000256" key="4">
    <source>
        <dbReference type="ARBA" id="ARBA00023125"/>
    </source>
</evidence>
<keyword evidence="11" id="KW-1185">Reference proteome</keyword>
<dbReference type="OrthoDB" id="5965418at2759"/>
<dbReference type="AlphaFoldDB" id="A0A7D9EBY3"/>
<dbReference type="PANTHER" id="PTHR13710">
    <property type="entry name" value="DNA HELICASE RECQ FAMILY MEMBER"/>
    <property type="match status" value="1"/>
</dbReference>
<dbReference type="GO" id="GO:0003677">
    <property type="term" value="F:DNA binding"/>
    <property type="evidence" value="ECO:0007669"/>
    <property type="project" value="UniProtKB-KW"/>
</dbReference>
<evidence type="ECO:0000256" key="3">
    <source>
        <dbReference type="ARBA" id="ARBA00022840"/>
    </source>
</evidence>
<evidence type="ECO:0000256" key="2">
    <source>
        <dbReference type="ARBA" id="ARBA00022741"/>
    </source>
</evidence>
<sequence>MAALRHSHNIPDHRWDTALRIACSTFNLNEFYPEQIEALQAYFSGQHVYVNLPTSFGKSLIFQAVPLIYDIVKLRAKGTSIMVVISPLKSLMEEQVSFLKELGIPAVCITDESKDNVIEAVMQGRYSHVYASPECLLSTNKWRGIFAYKAFVENLVGVAVDEAHCIHQWGSSNDGLGRQSIPFRHWYGNLGELRSLVPSCVKFLVLTATATKLTTEYIFNCLQLPIKDTYTVQRSPNRQNLRYSVQYVDINMPLEMVFSGLIDELYKNGVEADRTLIYCRTRKQCALIYRMFELNLKGNFYHGSPNPQNRLVEMYHAGTPDLVKQHIVNDLGDEEGHIRVLISTIAFGMGVNCKCVHQVIHFGPSKTLESYVQESGRAGRDGKPSNCIVMYNGLLSTYCSPTMKKFLANENLTCLRQLIMEEFGYSYSNIGVLHQCCDICAVNCKCGSAKCGKMSLVTSHDVNTESLKHLDGSCAVRAVNSSDKAKLKELLIKFKKELIEKEISGMTSTVGVPNVFLEFGWLQIIQILQTCHKLFTVDDVLQNVEIWRKHHAVAVLDAVAQIFGDITVEHDMSMFNEDHIDIEMDWEELRDDSSFHEFLDSHEFQFDETETTVESNEDGNDSFLENLAVMNEH</sequence>
<dbReference type="Pfam" id="PF00270">
    <property type="entry name" value="DEAD"/>
    <property type="match status" value="1"/>
</dbReference>
<dbReference type="Proteomes" id="UP001152795">
    <property type="component" value="Unassembled WGS sequence"/>
</dbReference>
<dbReference type="InterPro" id="IPR001650">
    <property type="entry name" value="Helicase_C-like"/>
</dbReference>
<dbReference type="EMBL" id="CACRXK020005202">
    <property type="protein sequence ID" value="CAB4005433.1"/>
    <property type="molecule type" value="Genomic_DNA"/>
</dbReference>